<dbReference type="Pfam" id="PF17720">
    <property type="entry name" value="RLIG1"/>
    <property type="match status" value="1"/>
</dbReference>
<keyword evidence="5" id="KW-0067">ATP-binding</keyword>
<comment type="cofactor">
    <cofactor evidence="1">
        <name>Mn(2+)</name>
        <dbReference type="ChEBI" id="CHEBI:29035"/>
    </cofactor>
</comment>
<dbReference type="PANTHER" id="PTHR31219:SF2">
    <property type="entry name" value="RNA LIGASE 1"/>
    <property type="match status" value="1"/>
</dbReference>
<evidence type="ECO:0000256" key="3">
    <source>
        <dbReference type="ARBA" id="ARBA00022598"/>
    </source>
</evidence>
<keyword evidence="8" id="KW-1185">Reference proteome</keyword>
<evidence type="ECO:0000256" key="6">
    <source>
        <dbReference type="SAM" id="MobiDB-lite"/>
    </source>
</evidence>
<dbReference type="InterPro" id="IPR041211">
    <property type="entry name" value="RLIG1"/>
</dbReference>
<accession>A0A1U7NSP4</accession>
<keyword evidence="3" id="KW-0436">Ligase</keyword>
<dbReference type="OrthoDB" id="7062283at2"/>
<dbReference type="Proteomes" id="UP000186607">
    <property type="component" value="Unassembled WGS sequence"/>
</dbReference>
<gene>
    <name evidence="7" type="ORF">BOO71_0013192</name>
</gene>
<protein>
    <submittedName>
        <fullName evidence="7">Uncharacterized protein</fullName>
    </submittedName>
</protein>
<dbReference type="STRING" id="249408.BOO71_0013192"/>
<dbReference type="EMBL" id="MSTI01000157">
    <property type="protein sequence ID" value="OLV15942.1"/>
    <property type="molecule type" value="Genomic_DNA"/>
</dbReference>
<evidence type="ECO:0000256" key="2">
    <source>
        <dbReference type="ARBA" id="ARBA00001946"/>
    </source>
</evidence>
<keyword evidence="4" id="KW-0547">Nucleotide-binding</keyword>
<dbReference type="GO" id="GO:0000302">
    <property type="term" value="P:response to reactive oxygen species"/>
    <property type="evidence" value="ECO:0007669"/>
    <property type="project" value="InterPro"/>
</dbReference>
<organism evidence="7 8">
    <name type="scientific">Deinococcus marmoris</name>
    <dbReference type="NCBI Taxonomy" id="249408"/>
    <lineage>
        <taxon>Bacteria</taxon>
        <taxon>Thermotogati</taxon>
        <taxon>Deinococcota</taxon>
        <taxon>Deinococci</taxon>
        <taxon>Deinococcales</taxon>
        <taxon>Deinococcaceae</taxon>
        <taxon>Deinococcus</taxon>
    </lineage>
</organism>
<sequence>MQKILSLFQRNYETDRLVRDEVVPGAEWVRDGEGMATRKWDGTSCLVRDGRLLKRYDAKKGRTPPPGFEAAQEPDPVTGHHPGWVPVDDGPNDAFHREAWVSANAALPDGTYELIGPKVQGNPEGLQKHVLIRHGEEHLNDAPRDFAGLKSYLEVRPEMEGIVWHHPDGRLVKIKRKDFFKSERR</sequence>
<name>A0A1U7NSP4_9DEIO</name>
<evidence type="ECO:0000313" key="8">
    <source>
        <dbReference type="Proteomes" id="UP000186607"/>
    </source>
</evidence>
<evidence type="ECO:0000256" key="5">
    <source>
        <dbReference type="ARBA" id="ARBA00022840"/>
    </source>
</evidence>
<dbReference type="eggNOG" id="ENOG5032AX0">
    <property type="taxonomic scope" value="Bacteria"/>
</dbReference>
<comment type="caution">
    <text evidence="7">The sequence shown here is derived from an EMBL/GenBank/DDBJ whole genome shotgun (WGS) entry which is preliminary data.</text>
</comment>
<evidence type="ECO:0000256" key="1">
    <source>
        <dbReference type="ARBA" id="ARBA00001936"/>
    </source>
</evidence>
<dbReference type="AlphaFoldDB" id="A0A1U7NSP4"/>
<reference evidence="7 8" key="1">
    <citation type="submission" date="2017-01" db="EMBL/GenBank/DDBJ databases">
        <title>Genome Analysis of Deinococcus marmoris KOPRI26562.</title>
        <authorList>
            <person name="Kim J.H."/>
            <person name="Oh H.-M."/>
        </authorList>
    </citation>
    <scope>NUCLEOTIDE SEQUENCE [LARGE SCALE GENOMIC DNA]</scope>
    <source>
        <strain evidence="7 8">KOPRI26562</strain>
    </source>
</reference>
<evidence type="ECO:0000256" key="4">
    <source>
        <dbReference type="ARBA" id="ARBA00022741"/>
    </source>
</evidence>
<evidence type="ECO:0000313" key="7">
    <source>
        <dbReference type="EMBL" id="OLV15942.1"/>
    </source>
</evidence>
<comment type="cofactor">
    <cofactor evidence="2">
        <name>Mg(2+)</name>
        <dbReference type="ChEBI" id="CHEBI:18420"/>
    </cofactor>
</comment>
<dbReference type="GO" id="GO:0003972">
    <property type="term" value="F:RNA ligase (ATP) activity"/>
    <property type="evidence" value="ECO:0007669"/>
    <property type="project" value="InterPro"/>
</dbReference>
<dbReference type="RefSeq" id="WP_075836344.1">
    <property type="nucleotide sequence ID" value="NZ_MSTI01000157.1"/>
</dbReference>
<dbReference type="PANTHER" id="PTHR31219">
    <property type="entry name" value="CHROMOSOME 28 C12ORF29 HOMOLOG"/>
    <property type="match status" value="1"/>
</dbReference>
<proteinExistence type="predicted"/>
<feature type="region of interest" description="Disordered" evidence="6">
    <location>
        <begin position="57"/>
        <end position="78"/>
    </location>
</feature>
<dbReference type="GO" id="GO:0005524">
    <property type="term" value="F:ATP binding"/>
    <property type="evidence" value="ECO:0007669"/>
    <property type="project" value="UniProtKB-KW"/>
</dbReference>